<evidence type="ECO:0000313" key="5">
    <source>
        <dbReference type="EMBL" id="KAF7684734.1"/>
    </source>
</evidence>
<evidence type="ECO:0000256" key="4">
    <source>
        <dbReference type="ARBA" id="ARBA00023242"/>
    </source>
</evidence>
<dbReference type="Gene3D" id="3.60.20.10">
    <property type="entry name" value="Glutamine Phosphoribosylpyrophosphate, subunit 1, domain 1"/>
    <property type="match status" value="1"/>
</dbReference>
<name>A0ABQ7I2V4_9MICR</name>
<keyword evidence="4" id="KW-0539">Nucleus</keyword>
<dbReference type="InterPro" id="IPR029055">
    <property type="entry name" value="Ntn_hydrolases_N"/>
</dbReference>
<evidence type="ECO:0000256" key="3">
    <source>
        <dbReference type="ARBA" id="ARBA00022942"/>
    </source>
</evidence>
<organism evidence="5 6">
    <name type="scientific">Astathelohania contejeani</name>
    <dbReference type="NCBI Taxonomy" id="164912"/>
    <lineage>
        <taxon>Eukaryota</taxon>
        <taxon>Fungi</taxon>
        <taxon>Fungi incertae sedis</taxon>
        <taxon>Microsporidia</taxon>
        <taxon>Astathelohaniidae</taxon>
        <taxon>Astathelohania</taxon>
    </lineage>
</organism>
<dbReference type="GO" id="GO:0000502">
    <property type="term" value="C:proteasome complex"/>
    <property type="evidence" value="ECO:0007669"/>
    <property type="project" value="UniProtKB-KW"/>
</dbReference>
<dbReference type="InterPro" id="IPR001353">
    <property type="entry name" value="Proteasome_sua/b"/>
</dbReference>
<gene>
    <name evidence="5" type="primary">PBC1</name>
    <name evidence="5" type="ORF">TCON_0101</name>
</gene>
<comment type="subcellular location">
    <subcellularLocation>
        <location evidence="1">Nucleus</location>
    </subcellularLocation>
</comment>
<dbReference type="Proteomes" id="UP001516464">
    <property type="component" value="Unassembled WGS sequence"/>
</dbReference>
<accession>A0ABQ7I2V4</accession>
<dbReference type="SUPFAM" id="SSF56235">
    <property type="entry name" value="N-terminal nucleophile aminohydrolases (Ntn hydrolases)"/>
    <property type="match status" value="1"/>
</dbReference>
<dbReference type="PROSITE" id="PS51476">
    <property type="entry name" value="PROTEASOME_BETA_2"/>
    <property type="match status" value="1"/>
</dbReference>
<evidence type="ECO:0000256" key="1">
    <source>
        <dbReference type="ARBA" id="ARBA00004123"/>
    </source>
</evidence>
<reference evidence="5 6" key="1">
    <citation type="submission" date="2019-01" db="EMBL/GenBank/DDBJ databases">
        <title>Genomes sequencing and comparative genomics of infectious freshwater microsporidia, Cucumispora dikerogammari and Thelohania contejeani.</title>
        <authorList>
            <person name="Cormier A."/>
            <person name="Giraud I."/>
            <person name="Wattier R."/>
            <person name="Teixeira M."/>
            <person name="Grandjean F."/>
            <person name="Rigaud T."/>
            <person name="Cordaux R."/>
        </authorList>
    </citation>
    <scope>NUCLEOTIDE SEQUENCE [LARGE SCALE GENOMIC DNA]</scope>
    <source>
        <strain evidence="5">T1</strain>
        <tissue evidence="5">Spores</tissue>
    </source>
</reference>
<keyword evidence="6" id="KW-1185">Reference proteome</keyword>
<keyword evidence="2" id="KW-0963">Cytoplasm</keyword>
<dbReference type="CDD" id="cd03759">
    <property type="entry name" value="proteasome_beta_type_3"/>
    <property type="match status" value="1"/>
</dbReference>
<dbReference type="EMBL" id="SBIQ01000003">
    <property type="protein sequence ID" value="KAF7684734.1"/>
    <property type="molecule type" value="Genomic_DNA"/>
</dbReference>
<dbReference type="PANTHER" id="PTHR32194:SF10">
    <property type="entry name" value="PROTEASOME SUBUNIT BETA TYPE-3"/>
    <property type="match status" value="1"/>
</dbReference>
<dbReference type="PANTHER" id="PTHR32194">
    <property type="entry name" value="METALLOPROTEASE TLDD"/>
    <property type="match status" value="1"/>
</dbReference>
<dbReference type="InterPro" id="IPR023333">
    <property type="entry name" value="Proteasome_suB-type"/>
</dbReference>
<evidence type="ECO:0000313" key="6">
    <source>
        <dbReference type="Proteomes" id="UP001516464"/>
    </source>
</evidence>
<protein>
    <submittedName>
        <fullName evidence="5">Proteasome subunit beta type-3-A</fullName>
    </submittedName>
</protein>
<comment type="caution">
    <text evidence="5">The sequence shown here is derived from an EMBL/GenBank/DDBJ whole genome shotgun (WGS) entry which is preliminary data.</text>
</comment>
<dbReference type="InterPro" id="IPR033811">
    <property type="entry name" value="Proteasome_beta_3"/>
</dbReference>
<dbReference type="Pfam" id="PF00227">
    <property type="entry name" value="Proteasome"/>
    <property type="match status" value="1"/>
</dbReference>
<evidence type="ECO:0000256" key="2">
    <source>
        <dbReference type="ARBA" id="ARBA00022490"/>
    </source>
</evidence>
<sequence length="205" mass="22914">MSEISEYYGGSILAMKGKNVVTIISDNRLAQRSITTSTSYTRIHKINPRLYIGLASFVPDCQVLLKKLIKNYNLFELNEGRPMEPSEFTQMVSYILYSKRFSPYIVMPVIAGIQSDGTPYVANMDQIGCITDPTDFVVAGTAEKNLAGLCEAIYEPELDEEELFTVTTQAFLNAIDRDALSGWGAVCYSITPERVIKRTIKGRQD</sequence>
<proteinExistence type="predicted"/>
<keyword evidence="3 5" id="KW-0647">Proteasome</keyword>